<comment type="function">
    <text evidence="8">Catalyzes the hydroxylation of 2-polyprenyl-3-methyl-6-methoxy-1,4-benzoquinol (DMQH2) during ubiquinone biosynthesis. Has also a structural role in the COQ enzyme complex, stabilizing other COQ polypeptides.</text>
</comment>
<evidence type="ECO:0000256" key="6">
    <source>
        <dbReference type="ARBA" id="ARBA00023033"/>
    </source>
</evidence>
<dbReference type="GO" id="GO:0046872">
    <property type="term" value="F:metal ion binding"/>
    <property type="evidence" value="ECO:0007669"/>
    <property type="project" value="UniProtKB-KW"/>
</dbReference>
<dbReference type="HAMAP" id="MF_01658">
    <property type="entry name" value="COQ7"/>
    <property type="match status" value="1"/>
</dbReference>
<feature type="binding site" evidence="8">
    <location>
        <position position="166"/>
    </location>
    <ligand>
        <name>Fe cation</name>
        <dbReference type="ChEBI" id="CHEBI:24875"/>
        <label>2</label>
    </ligand>
</feature>
<comment type="catalytic activity">
    <reaction evidence="8">
        <text>a 5-methoxy-2-methyl-3-(all-trans-polyprenyl)benzene-1,4-diol + AH2 + O2 = a 3-demethylubiquinol + A + H2O</text>
        <dbReference type="Rhea" id="RHEA:50908"/>
        <dbReference type="Rhea" id="RHEA-COMP:10859"/>
        <dbReference type="Rhea" id="RHEA-COMP:10914"/>
        <dbReference type="ChEBI" id="CHEBI:13193"/>
        <dbReference type="ChEBI" id="CHEBI:15377"/>
        <dbReference type="ChEBI" id="CHEBI:15379"/>
        <dbReference type="ChEBI" id="CHEBI:17499"/>
        <dbReference type="ChEBI" id="CHEBI:84167"/>
        <dbReference type="ChEBI" id="CHEBI:84422"/>
        <dbReference type="EC" id="1.14.99.60"/>
    </reaction>
</comment>
<dbReference type="VEuPathDB" id="TriTrypDB:TcBrA4_0129960"/>
<comment type="caution">
    <text evidence="10">The sequence shown here is derived from an EMBL/GenBank/DDBJ whole genome shotgun (WGS) entry which is preliminary data.</text>
</comment>
<name>A0A2V2XCA7_TRYCR</name>
<keyword evidence="4 8" id="KW-0560">Oxidoreductase</keyword>
<dbReference type="CDD" id="cd01042">
    <property type="entry name" value="DMQH"/>
    <property type="match status" value="1"/>
</dbReference>
<dbReference type="VEuPathDB" id="TriTrypDB:Tc_MARK_3190"/>
<sequence length="205" mass="22937">MMRRTFPRILGLPSRTFANSARKSKIDEVLRVDQAGETAAVRICGYQLLWMSPLDSAVPVVKEILKDELVHEKTMNDLAKKHSVRLTALDPVFHVGGFAMATLTALLGKEAMMCCHAAVEITIVNHYNDQLRELEELENGGVNLNDDDAKALKEIKDIVAKFRDEEEHHQRLGETNGAAQAFCYPLLYNGIRLACRMGVNFAKKV</sequence>
<protein>
    <recommendedName>
        <fullName evidence="8">5-demethoxyubiquinone hydroxylase, mitochondrial</fullName>
        <shortName evidence="8">DMQ hydroxylase</shortName>
        <ecNumber evidence="8">1.14.99.60</ecNumber>
    </recommendedName>
    <alternativeName>
        <fullName evidence="8">Ubiquinone biosynthesis monooxygenase COQ7</fullName>
    </alternativeName>
</protein>
<dbReference type="VEuPathDB" id="TriTrypDB:TCSYLVIO_007587"/>
<dbReference type="PANTHER" id="PTHR11237">
    <property type="entry name" value="COENZYME Q10 BIOSYNTHESIS PROTEIN 7"/>
    <property type="match status" value="1"/>
</dbReference>
<evidence type="ECO:0000256" key="7">
    <source>
        <dbReference type="ARBA" id="ARBA00023136"/>
    </source>
</evidence>
<feature type="binding site" evidence="8">
    <location>
        <position position="169"/>
    </location>
    <ligand>
        <name>Fe cation</name>
        <dbReference type="ChEBI" id="CHEBI:24875"/>
        <label>2</label>
    </ligand>
</feature>
<feature type="binding site" evidence="8">
    <location>
        <position position="120"/>
    </location>
    <ligand>
        <name>Fe cation</name>
        <dbReference type="ChEBI" id="CHEBI:24875"/>
        <label>2</label>
    </ligand>
</feature>
<dbReference type="VEuPathDB" id="TriTrypDB:BCY84_15235"/>
<keyword evidence="8" id="KW-0999">Mitochondrion inner membrane</keyword>
<dbReference type="SMR" id="A0A2V2XCA7"/>
<dbReference type="PANTHER" id="PTHR11237:SF4">
    <property type="entry name" value="5-DEMETHOXYUBIQUINONE HYDROXYLASE, MITOCHONDRIAL"/>
    <property type="match status" value="1"/>
</dbReference>
<accession>A0A2V2XCA7</accession>
<dbReference type="EC" id="1.14.99.60" evidence="8"/>
<evidence type="ECO:0000256" key="1">
    <source>
        <dbReference type="ARBA" id="ARBA00004749"/>
    </source>
</evidence>
<dbReference type="VEuPathDB" id="TriTrypDB:TcCLB.508153.170"/>
<comment type="subunit">
    <text evidence="8">Component of a multi-subunit COQ enzyme complex.</text>
</comment>
<keyword evidence="10" id="KW-0830">Ubiquinone</keyword>
<comment type="pathway">
    <text evidence="1 8">Cofactor biosynthesis; ubiquinone biosynthesis.</text>
</comment>
<dbReference type="OMA" id="WSTAVMG"/>
<dbReference type="InterPro" id="IPR011566">
    <property type="entry name" value="Ubq_synth_Coq7"/>
</dbReference>
<comment type="similarity">
    <text evidence="8">Belongs to the COQ7 family.</text>
</comment>
<keyword evidence="7 8" id="KW-0472">Membrane</keyword>
<dbReference type="GO" id="GO:0031314">
    <property type="term" value="C:extrinsic component of mitochondrial inner membrane"/>
    <property type="evidence" value="ECO:0007669"/>
    <property type="project" value="UniProtKB-UniRule"/>
</dbReference>
<keyword evidence="8" id="KW-0496">Mitochondrion</keyword>
<dbReference type="Proteomes" id="UP000583944">
    <property type="component" value="Unassembled WGS sequence"/>
</dbReference>
<dbReference type="SUPFAM" id="SSF47240">
    <property type="entry name" value="Ferritin-like"/>
    <property type="match status" value="1"/>
</dbReference>
<dbReference type="VEuPathDB" id="TriTrypDB:TcCL_ESM06781"/>
<dbReference type="VEuPathDB" id="TriTrypDB:C4B63_23g70"/>
<reference evidence="9" key="3">
    <citation type="submission" date="2020-04" db="EMBL/GenBank/DDBJ databases">
        <authorList>
            <person name="Diaz Viraque F."/>
        </authorList>
    </citation>
    <scope>NUCLEOTIDE SEQUENCE</scope>
    <source>
        <strain evidence="9">Berenice</strain>
    </source>
</reference>
<dbReference type="VEuPathDB" id="TriTrypDB:ECC02_001655"/>
<dbReference type="GO" id="GO:0008682">
    <property type="term" value="F:3-demethoxyubiquinol 3-hydroxylase activity"/>
    <property type="evidence" value="ECO:0007669"/>
    <property type="project" value="UniProtKB-EC"/>
</dbReference>
<keyword evidence="2 8" id="KW-0831">Ubiquinone biosynthesis</keyword>
<keyword evidence="3 8" id="KW-0479">Metal-binding</keyword>
<dbReference type="VEuPathDB" id="TriTrypDB:C3747_13g81"/>
<evidence type="ECO:0000313" key="10">
    <source>
        <dbReference type="EMBL" id="PWV18476.1"/>
    </source>
</evidence>
<dbReference type="Pfam" id="PF03232">
    <property type="entry name" value="COQ7"/>
    <property type="match status" value="1"/>
</dbReference>
<feature type="binding site" evidence="8">
    <location>
        <position position="37"/>
    </location>
    <ligand>
        <name>Fe cation</name>
        <dbReference type="ChEBI" id="CHEBI:24875"/>
        <label>1</label>
    </ligand>
</feature>
<feature type="binding site" evidence="8">
    <location>
        <position position="68"/>
    </location>
    <ligand>
        <name>Fe cation</name>
        <dbReference type="ChEBI" id="CHEBI:24875"/>
        <label>2</label>
    </ligand>
</feature>
<evidence type="ECO:0000313" key="9">
    <source>
        <dbReference type="EMBL" id="KAF5225110.1"/>
    </source>
</evidence>
<evidence type="ECO:0000313" key="12">
    <source>
        <dbReference type="Proteomes" id="UP000583944"/>
    </source>
</evidence>
<evidence type="ECO:0000256" key="8">
    <source>
        <dbReference type="HAMAP-Rule" id="MF_03194"/>
    </source>
</evidence>
<reference evidence="9 12" key="2">
    <citation type="journal article" date="2019" name="Genome Biol. Evol.">
        <title>Nanopore Sequencing Significantly Improves Genome Assembly of the Protozoan Parasite Trypanosoma cruzi.</title>
        <authorList>
            <person name="Diaz-Viraque F."/>
            <person name="Pita S."/>
            <person name="Greif G."/>
            <person name="de Souza R.C.M."/>
            <person name="Iraola G."/>
            <person name="Robello C."/>
        </authorList>
    </citation>
    <scope>NUCLEOTIDE SEQUENCE [LARGE SCALE GENOMIC DNA]</scope>
    <source>
        <strain evidence="9 12">Berenice</strain>
    </source>
</reference>
<proteinExistence type="inferred from homology"/>
<gene>
    <name evidence="10" type="ORF">C3747_13g81</name>
    <name evidence="9" type="ORF">ECC02_001655</name>
</gene>
<feature type="binding site" evidence="8">
    <location>
        <position position="166"/>
    </location>
    <ligand>
        <name>Fe cation</name>
        <dbReference type="ChEBI" id="CHEBI:24875"/>
        <label>1</label>
    </ligand>
</feature>
<comment type="subcellular location">
    <subcellularLocation>
        <location evidence="8">Mitochondrion inner membrane</location>
        <topology evidence="8">Peripheral membrane protein</topology>
        <orientation evidence="8">Matrix side</orientation>
    </subcellularLocation>
</comment>
<keyword evidence="6 8" id="KW-0503">Monooxygenase</keyword>
<dbReference type="VEuPathDB" id="TriTrypDB:TcG_08299"/>
<evidence type="ECO:0000256" key="3">
    <source>
        <dbReference type="ARBA" id="ARBA00022723"/>
    </source>
</evidence>
<feature type="binding site" evidence="8">
    <location>
        <position position="68"/>
    </location>
    <ligand>
        <name>Fe cation</name>
        <dbReference type="ChEBI" id="CHEBI:24875"/>
        <label>1</label>
    </ligand>
</feature>
<reference evidence="10 11" key="1">
    <citation type="journal article" date="2018" name="Microb. Genom.">
        <title>Expanding an expanded genome: long-read sequencing of Trypanosoma cruzi.</title>
        <authorList>
            <person name="Berna L."/>
            <person name="Rodriguez M."/>
            <person name="Chiribao M.L."/>
            <person name="Parodi-Talice A."/>
            <person name="Pita S."/>
            <person name="Rijo G."/>
            <person name="Alvarez-Valin F."/>
            <person name="Robello C."/>
        </authorList>
    </citation>
    <scope>NUCLEOTIDE SEQUENCE [LARGE SCALE GENOMIC DNA]</scope>
    <source>
        <strain evidence="10 11">TCC</strain>
    </source>
</reference>
<dbReference type="VEuPathDB" id="TriTrypDB:TcYC6_0110760"/>
<evidence type="ECO:0000313" key="11">
    <source>
        <dbReference type="Proteomes" id="UP000246078"/>
    </source>
</evidence>
<dbReference type="OrthoDB" id="275371at2759"/>
<dbReference type="Proteomes" id="UP000246078">
    <property type="component" value="Unassembled WGS sequence"/>
</dbReference>
<comment type="cofactor">
    <cofactor evidence="8">
        <name>Fe cation</name>
        <dbReference type="ChEBI" id="CHEBI:24875"/>
    </cofactor>
    <text evidence="8">Binds 2 iron ions per subunit.</text>
</comment>
<dbReference type="EMBL" id="JABDHM010000008">
    <property type="protein sequence ID" value="KAF5225110.1"/>
    <property type="molecule type" value="Genomic_DNA"/>
</dbReference>
<evidence type="ECO:0000256" key="4">
    <source>
        <dbReference type="ARBA" id="ARBA00023002"/>
    </source>
</evidence>
<dbReference type="EMBL" id="PRFC01000013">
    <property type="protein sequence ID" value="PWV18476.1"/>
    <property type="molecule type" value="Genomic_DNA"/>
</dbReference>
<keyword evidence="5 8" id="KW-0408">Iron</keyword>
<dbReference type="UniPathway" id="UPA00232"/>
<dbReference type="GO" id="GO:0016709">
    <property type="term" value="F:oxidoreductase activity, acting on paired donors, with incorporation or reduction of molecular oxygen, NAD(P)H as one donor, and incorporation of one atom of oxygen"/>
    <property type="evidence" value="ECO:0007669"/>
    <property type="project" value="UniProtKB-UniRule"/>
</dbReference>
<dbReference type="GO" id="GO:0006744">
    <property type="term" value="P:ubiquinone biosynthetic process"/>
    <property type="evidence" value="ECO:0007669"/>
    <property type="project" value="UniProtKB-UniRule"/>
</dbReference>
<evidence type="ECO:0000256" key="2">
    <source>
        <dbReference type="ARBA" id="ARBA00022688"/>
    </source>
</evidence>
<dbReference type="InterPro" id="IPR009078">
    <property type="entry name" value="Ferritin-like_SF"/>
</dbReference>
<evidence type="ECO:0000256" key="5">
    <source>
        <dbReference type="ARBA" id="ARBA00023004"/>
    </source>
</evidence>
<dbReference type="VEuPathDB" id="TriTrypDB:TcCLB.508183.10"/>
<dbReference type="AlphaFoldDB" id="A0A2V2XCA7"/>
<organism evidence="10 11">
    <name type="scientific">Trypanosoma cruzi</name>
    <dbReference type="NCBI Taxonomy" id="5693"/>
    <lineage>
        <taxon>Eukaryota</taxon>
        <taxon>Discoba</taxon>
        <taxon>Euglenozoa</taxon>
        <taxon>Kinetoplastea</taxon>
        <taxon>Metakinetoplastina</taxon>
        <taxon>Trypanosomatida</taxon>
        <taxon>Trypanosomatidae</taxon>
        <taxon>Trypanosoma</taxon>
        <taxon>Schizotrypanum</taxon>
    </lineage>
</organism>
<feature type="binding site" evidence="8">
    <location>
        <position position="71"/>
    </location>
    <ligand>
        <name>Fe cation</name>
        <dbReference type="ChEBI" id="CHEBI:24875"/>
        <label>1</label>
    </ligand>
</feature>